<dbReference type="InterPro" id="IPR051429">
    <property type="entry name" value="Encapsulin_nc"/>
</dbReference>
<dbReference type="NCBIfam" id="NF041155">
    <property type="entry name" value="encap_f1"/>
    <property type="match status" value="1"/>
</dbReference>
<sequence length="278" mass="31393">MEFLKRNEAPLTESQWQEIDNTVIETARKTLIGRRFIEISTLPDPSIQSINYDIIDSGDYGACGLFGEQECGVVQIKDRKFLPLPILYKDFKIHWRDIEYAKKINAGIDKSIVATATVSVCIAEDQLIFHGDATIGYPGLLNVVGRNSISISEWNKTGNAFEDVLQAIQVLNDAGFYSNFALILNTKDYAKLHRVYSNTGILEIEQIRKLCDFGIFATPVIPPNTAIVLSAGIENMDILVAQDMITAYINYENMDHYFRIFEILALRIKRPESICTIE</sequence>
<evidence type="ECO:0000313" key="5">
    <source>
        <dbReference type="Proteomes" id="UP001157947"/>
    </source>
</evidence>
<comment type="caution">
    <text evidence="4">The sequence shown here is derived from an EMBL/GenBank/DDBJ whole genome shotgun (WGS) entry which is preliminary data.</text>
</comment>
<dbReference type="EMBL" id="FXTX01000010">
    <property type="protein sequence ID" value="SMP12819.1"/>
    <property type="molecule type" value="Genomic_DNA"/>
</dbReference>
<evidence type="ECO:0000256" key="3">
    <source>
        <dbReference type="ARBA" id="ARBA00033787"/>
    </source>
</evidence>
<gene>
    <name evidence="4" type="ORF">SAMN06264868_1107</name>
</gene>
<dbReference type="PANTHER" id="PTHR37165">
    <property type="entry name" value="PEPTIDASE U56 FAMILY"/>
    <property type="match status" value="1"/>
</dbReference>
<reference evidence="4" key="1">
    <citation type="submission" date="2017-05" db="EMBL/GenBank/DDBJ databases">
        <authorList>
            <person name="Varghese N."/>
            <person name="Submissions S."/>
        </authorList>
    </citation>
    <scope>NUCLEOTIDE SEQUENCE</scope>
    <source>
        <strain evidence="4">DSM 18763</strain>
    </source>
</reference>
<evidence type="ECO:0000313" key="4">
    <source>
        <dbReference type="EMBL" id="SMP12819.1"/>
    </source>
</evidence>
<dbReference type="Gene3D" id="3.30.2400.30">
    <property type="match status" value="1"/>
</dbReference>
<dbReference type="InterPro" id="IPR007544">
    <property type="entry name" value="ENCAP"/>
</dbReference>
<dbReference type="Pfam" id="PF04454">
    <property type="entry name" value="Linocin_M18"/>
    <property type="match status" value="1"/>
</dbReference>
<accession>A0AA46AED5</accession>
<dbReference type="PANTHER" id="PTHR37165:SF1">
    <property type="entry name" value="TYPE 1 ENCAPSULIN SHELL PROTEIN"/>
    <property type="match status" value="1"/>
</dbReference>
<comment type="similarity">
    <text evidence="2">Belongs to the encapsulin family. Family 1 subfamily.</text>
</comment>
<evidence type="ECO:0000256" key="1">
    <source>
        <dbReference type="ARBA" id="ARBA00033738"/>
    </source>
</evidence>
<keyword evidence="5" id="KW-1185">Reference proteome</keyword>
<organism evidence="4 5">
    <name type="scientific">Venenivibrio stagnispumantis</name>
    <dbReference type="NCBI Taxonomy" id="407998"/>
    <lineage>
        <taxon>Bacteria</taxon>
        <taxon>Pseudomonadati</taxon>
        <taxon>Aquificota</taxon>
        <taxon>Aquificia</taxon>
        <taxon>Aquificales</taxon>
        <taxon>Hydrogenothermaceae</taxon>
        <taxon>Venenivibrio</taxon>
    </lineage>
</organism>
<keyword evidence="3" id="KW-1284">Encapsulin nanocompartment</keyword>
<dbReference type="SUPFAM" id="SSF56563">
    <property type="entry name" value="Major capsid protein gp5"/>
    <property type="match status" value="1"/>
</dbReference>
<dbReference type="AlphaFoldDB" id="A0AA46AED5"/>
<dbReference type="RefSeq" id="WP_265133874.1">
    <property type="nucleotide sequence ID" value="NZ_FXTX01000010.1"/>
</dbReference>
<dbReference type="Gene3D" id="3.30.2320.10">
    <property type="entry name" value="hypothetical protein PF0899 domain"/>
    <property type="match status" value="1"/>
</dbReference>
<protein>
    <submittedName>
        <fullName evidence="4">Uncharacterized protein, linocin/CFP29 family</fullName>
    </submittedName>
</protein>
<evidence type="ECO:0000256" key="2">
    <source>
        <dbReference type="ARBA" id="ARBA00033743"/>
    </source>
</evidence>
<comment type="subcellular location">
    <subcellularLocation>
        <location evidence="1">Encapsulin nanocompartment</location>
    </subcellularLocation>
</comment>
<name>A0AA46AED5_9AQUI</name>
<proteinExistence type="inferred from homology"/>
<dbReference type="Proteomes" id="UP001157947">
    <property type="component" value="Unassembled WGS sequence"/>
</dbReference>
<dbReference type="GO" id="GO:0140737">
    <property type="term" value="C:encapsulin nanocompartment"/>
    <property type="evidence" value="ECO:0007669"/>
    <property type="project" value="UniProtKB-SubCell"/>
</dbReference>